<keyword evidence="2 9" id="KW-1003">Cell membrane</keyword>
<dbReference type="HAMAP" id="MF_00161">
    <property type="entry name" value="LspA"/>
    <property type="match status" value="1"/>
</dbReference>
<gene>
    <name evidence="9 11" type="primary">lspA</name>
    <name evidence="11" type="ORF">EJ104_11680</name>
</gene>
<evidence type="ECO:0000256" key="6">
    <source>
        <dbReference type="ARBA" id="ARBA00022801"/>
    </source>
</evidence>
<evidence type="ECO:0000313" key="12">
    <source>
        <dbReference type="Proteomes" id="UP000277766"/>
    </source>
</evidence>
<feature type="active site" evidence="9">
    <location>
        <position position="151"/>
    </location>
</feature>
<proteinExistence type="inferred from homology"/>
<keyword evidence="12" id="KW-1185">Reference proteome</keyword>
<evidence type="ECO:0000256" key="10">
    <source>
        <dbReference type="RuleBase" id="RU004181"/>
    </source>
</evidence>
<dbReference type="OrthoDB" id="9810259at2"/>
<feature type="transmembrane region" description="Helical" evidence="9">
    <location>
        <begin position="72"/>
        <end position="91"/>
    </location>
</feature>
<feature type="transmembrane region" description="Helical" evidence="9">
    <location>
        <begin position="12"/>
        <end position="31"/>
    </location>
</feature>
<protein>
    <recommendedName>
        <fullName evidence="9">Lipoprotein signal peptidase</fullName>
        <ecNumber evidence="9">3.4.23.36</ecNumber>
    </recommendedName>
    <alternativeName>
        <fullName evidence="9">Prolipoprotein signal peptidase</fullName>
    </alternativeName>
    <alternativeName>
        <fullName evidence="9">Signal peptidase II</fullName>
        <shortName evidence="9">SPase II</shortName>
    </alternativeName>
</protein>
<dbReference type="AlphaFoldDB" id="A0A3S0K8U3"/>
<evidence type="ECO:0000256" key="8">
    <source>
        <dbReference type="ARBA" id="ARBA00023136"/>
    </source>
</evidence>
<reference evidence="11 12" key="1">
    <citation type="submission" date="2018-12" db="EMBL/GenBank/DDBJ databases">
        <title>Deinococcus radiophilus ATCC 27603 genome sequencing and assembly.</title>
        <authorList>
            <person name="Maclea K.S."/>
            <person name="Maynard C.R."/>
        </authorList>
    </citation>
    <scope>NUCLEOTIDE SEQUENCE [LARGE SCALE GENOMIC DNA]</scope>
    <source>
        <strain evidence="11 12">ATCC 27603</strain>
    </source>
</reference>
<dbReference type="PANTHER" id="PTHR33695">
    <property type="entry name" value="LIPOPROTEIN SIGNAL PEPTIDASE"/>
    <property type="match status" value="1"/>
</dbReference>
<dbReference type="GO" id="GO:0004190">
    <property type="term" value="F:aspartic-type endopeptidase activity"/>
    <property type="evidence" value="ECO:0007669"/>
    <property type="project" value="UniProtKB-UniRule"/>
</dbReference>
<dbReference type="EC" id="3.4.23.36" evidence="9"/>
<dbReference type="GO" id="GO:0005886">
    <property type="term" value="C:plasma membrane"/>
    <property type="evidence" value="ECO:0007669"/>
    <property type="project" value="UniProtKB-SubCell"/>
</dbReference>
<sequence>MSALVRPPVRRWPLWLMPLLAAALIAADQWLKGWALTNLTYLAPPQPVIPWLLDWQLTFNTGAAWSLFSDSALPLAIGRMLVGIALLVYLVLRPPGRALAVVLTMIASGAIGNAIDGFTQGKVTDMIHMPLLSSITNALNAGDFPIFNLADIYVVLGTLALLALSLLDERHEKRAQAGAAPSHPQN</sequence>
<dbReference type="PANTHER" id="PTHR33695:SF1">
    <property type="entry name" value="LIPOPROTEIN SIGNAL PEPTIDASE"/>
    <property type="match status" value="1"/>
</dbReference>
<accession>A0A3S0K8U3</accession>
<dbReference type="InterPro" id="IPR001872">
    <property type="entry name" value="Peptidase_A8"/>
</dbReference>
<dbReference type="NCBIfam" id="NF011359">
    <property type="entry name" value="PRK14777.1"/>
    <property type="match status" value="1"/>
</dbReference>
<evidence type="ECO:0000313" key="11">
    <source>
        <dbReference type="EMBL" id="RTR25258.1"/>
    </source>
</evidence>
<dbReference type="Proteomes" id="UP000277766">
    <property type="component" value="Unassembled WGS sequence"/>
</dbReference>
<dbReference type="Pfam" id="PF01252">
    <property type="entry name" value="Peptidase_A8"/>
    <property type="match status" value="1"/>
</dbReference>
<evidence type="ECO:0000256" key="5">
    <source>
        <dbReference type="ARBA" id="ARBA00022750"/>
    </source>
</evidence>
<feature type="transmembrane region" description="Helical" evidence="9">
    <location>
        <begin position="146"/>
        <end position="167"/>
    </location>
</feature>
<feature type="active site" evidence="9">
    <location>
        <position position="125"/>
    </location>
</feature>
<comment type="function">
    <text evidence="9">This protein specifically catalyzes the removal of signal peptides from prolipoproteins.</text>
</comment>
<evidence type="ECO:0000256" key="9">
    <source>
        <dbReference type="HAMAP-Rule" id="MF_00161"/>
    </source>
</evidence>
<evidence type="ECO:0000256" key="3">
    <source>
        <dbReference type="ARBA" id="ARBA00022670"/>
    </source>
</evidence>
<dbReference type="GO" id="GO:0006508">
    <property type="term" value="P:proteolysis"/>
    <property type="evidence" value="ECO:0007669"/>
    <property type="project" value="UniProtKB-KW"/>
</dbReference>
<evidence type="ECO:0000256" key="1">
    <source>
        <dbReference type="ARBA" id="ARBA00006139"/>
    </source>
</evidence>
<evidence type="ECO:0000256" key="7">
    <source>
        <dbReference type="ARBA" id="ARBA00022989"/>
    </source>
</evidence>
<keyword evidence="6 9" id="KW-0378">Hydrolase</keyword>
<dbReference type="NCBIfam" id="TIGR00077">
    <property type="entry name" value="lspA"/>
    <property type="match status" value="1"/>
</dbReference>
<dbReference type="PRINTS" id="PR00781">
    <property type="entry name" value="LIPOSIGPTASE"/>
</dbReference>
<feature type="transmembrane region" description="Helical" evidence="9">
    <location>
        <begin position="98"/>
        <end position="115"/>
    </location>
</feature>
<dbReference type="EMBL" id="RXPE01000033">
    <property type="protein sequence ID" value="RTR25258.1"/>
    <property type="molecule type" value="Genomic_DNA"/>
</dbReference>
<dbReference type="UniPathway" id="UPA00665"/>
<comment type="catalytic activity">
    <reaction evidence="9">
        <text>Release of signal peptides from bacterial membrane prolipoproteins. Hydrolyzes -Xaa-Yaa-Zaa-|-(S,diacylglyceryl)Cys-, in which Xaa is hydrophobic (preferably Leu), and Yaa (Ala or Ser) and Zaa (Gly or Ala) have small, neutral side chains.</text>
        <dbReference type="EC" id="3.4.23.36"/>
    </reaction>
</comment>
<comment type="caution">
    <text evidence="11">The sequence shown here is derived from an EMBL/GenBank/DDBJ whole genome shotgun (WGS) entry which is preliminary data.</text>
</comment>
<comment type="subcellular location">
    <subcellularLocation>
        <location evidence="9">Cell membrane</location>
        <topology evidence="9">Multi-pass membrane protein</topology>
    </subcellularLocation>
</comment>
<keyword evidence="8 9" id="KW-0472">Membrane</keyword>
<keyword evidence="7 9" id="KW-1133">Transmembrane helix</keyword>
<dbReference type="RefSeq" id="WP_126353026.1">
    <property type="nucleotide sequence ID" value="NZ_CP086380.1"/>
</dbReference>
<evidence type="ECO:0000256" key="2">
    <source>
        <dbReference type="ARBA" id="ARBA00022475"/>
    </source>
</evidence>
<name>A0A3S0K8U3_9DEIO</name>
<evidence type="ECO:0000256" key="4">
    <source>
        <dbReference type="ARBA" id="ARBA00022692"/>
    </source>
</evidence>
<comment type="similarity">
    <text evidence="1 9 10">Belongs to the peptidase A8 family.</text>
</comment>
<organism evidence="11 12">
    <name type="scientific">Deinococcus radiophilus</name>
    <dbReference type="NCBI Taxonomy" id="32062"/>
    <lineage>
        <taxon>Bacteria</taxon>
        <taxon>Thermotogati</taxon>
        <taxon>Deinococcota</taxon>
        <taxon>Deinococci</taxon>
        <taxon>Deinococcales</taxon>
        <taxon>Deinococcaceae</taxon>
        <taxon>Deinococcus</taxon>
    </lineage>
</organism>
<keyword evidence="5 9" id="KW-0064">Aspartyl protease</keyword>
<keyword evidence="4 9" id="KW-0812">Transmembrane</keyword>
<keyword evidence="3 9" id="KW-0645">Protease</keyword>
<comment type="pathway">
    <text evidence="9">Protein modification; lipoprotein biosynthesis (signal peptide cleavage).</text>
</comment>